<keyword evidence="3" id="KW-1185">Reference proteome</keyword>
<sequence length="411" mass="46498">MVWWVHKYKQNHCKFGVYFGLDVTVDRIVQTINIMFDCLPLVADNNFYDTYDIQALLTTGVNIFNIDRTVHDGYFYEKVKGIIKNTNEICECYPSSYYRPIGLSVTMSVLEPVDIDNEVDILILKNVMKKEQFLEFRKQNKNSASMPILLMLAKFNVEDTNELIKISDGIILDMITINFIDEVCDNVTEQCKKAGKPVIYLMPKLAEEYYEPYAADRQILTTATQLVDKGVDGVMLVDSNELTKPPTEIVLSLVKGIWIAENDVQVDEVYYKQSFEMDIPVLPPLSTAMAASLGALKVGAKAIIIMTVSGKSARMMSFAAPPCTVLAITTRKETARRLHLYRKVVPLFYDKGRAQNWHQEWRNRVDFGTDFGLKTGLFCTGAKLVVLAPSEESTGYCDGFQIVAVPFICNE</sequence>
<proteinExistence type="predicted"/>
<accession>A0A921YMM7</accession>
<dbReference type="SUPFAM" id="SSF52935">
    <property type="entry name" value="PK C-terminal domain-like"/>
    <property type="match status" value="1"/>
</dbReference>
<reference evidence="2" key="1">
    <citation type="journal article" date="2016" name="Insect Biochem. Mol. Biol.">
        <title>Multifaceted biological insights from a draft genome sequence of the tobacco hornworm moth, Manduca sexta.</title>
        <authorList>
            <person name="Kanost M.R."/>
            <person name="Arrese E.L."/>
            <person name="Cao X."/>
            <person name="Chen Y.R."/>
            <person name="Chellapilla S."/>
            <person name="Goldsmith M.R."/>
            <person name="Grosse-Wilde E."/>
            <person name="Heckel D.G."/>
            <person name="Herndon N."/>
            <person name="Jiang H."/>
            <person name="Papanicolaou A."/>
            <person name="Qu J."/>
            <person name="Soulages J.L."/>
            <person name="Vogel H."/>
            <person name="Walters J."/>
            <person name="Waterhouse R.M."/>
            <person name="Ahn S.J."/>
            <person name="Almeida F.C."/>
            <person name="An C."/>
            <person name="Aqrawi P."/>
            <person name="Bretschneider A."/>
            <person name="Bryant W.B."/>
            <person name="Bucks S."/>
            <person name="Chao H."/>
            <person name="Chevignon G."/>
            <person name="Christen J.M."/>
            <person name="Clarke D.F."/>
            <person name="Dittmer N.T."/>
            <person name="Ferguson L.C.F."/>
            <person name="Garavelou S."/>
            <person name="Gordon K.H.J."/>
            <person name="Gunaratna R.T."/>
            <person name="Han Y."/>
            <person name="Hauser F."/>
            <person name="He Y."/>
            <person name="Heidel-Fischer H."/>
            <person name="Hirsh A."/>
            <person name="Hu Y."/>
            <person name="Jiang H."/>
            <person name="Kalra D."/>
            <person name="Klinner C."/>
            <person name="Konig C."/>
            <person name="Kovar C."/>
            <person name="Kroll A.R."/>
            <person name="Kuwar S.S."/>
            <person name="Lee S.L."/>
            <person name="Lehman R."/>
            <person name="Li K."/>
            <person name="Li Z."/>
            <person name="Liang H."/>
            <person name="Lovelace S."/>
            <person name="Lu Z."/>
            <person name="Mansfield J.H."/>
            <person name="McCulloch K.J."/>
            <person name="Mathew T."/>
            <person name="Morton B."/>
            <person name="Muzny D.M."/>
            <person name="Neunemann D."/>
            <person name="Ongeri F."/>
            <person name="Pauchet Y."/>
            <person name="Pu L.L."/>
            <person name="Pyrousis I."/>
            <person name="Rao X.J."/>
            <person name="Redding A."/>
            <person name="Roesel C."/>
            <person name="Sanchez-Gracia A."/>
            <person name="Schaack S."/>
            <person name="Shukla A."/>
            <person name="Tetreau G."/>
            <person name="Wang Y."/>
            <person name="Xiong G.H."/>
            <person name="Traut W."/>
            <person name="Walsh T.K."/>
            <person name="Worley K.C."/>
            <person name="Wu D."/>
            <person name="Wu W."/>
            <person name="Wu Y.Q."/>
            <person name="Zhang X."/>
            <person name="Zou Z."/>
            <person name="Zucker H."/>
            <person name="Briscoe A.D."/>
            <person name="Burmester T."/>
            <person name="Clem R.J."/>
            <person name="Feyereisen R."/>
            <person name="Grimmelikhuijzen C.J.P."/>
            <person name="Hamodrakas S.J."/>
            <person name="Hansson B.S."/>
            <person name="Huguet E."/>
            <person name="Jermiin L.S."/>
            <person name="Lan Q."/>
            <person name="Lehman H.K."/>
            <person name="Lorenzen M."/>
            <person name="Merzendorfer H."/>
            <person name="Michalopoulos I."/>
            <person name="Morton D.B."/>
            <person name="Muthukrishnan S."/>
            <person name="Oakeshott J.G."/>
            <person name="Palmer W."/>
            <person name="Park Y."/>
            <person name="Passarelli A.L."/>
            <person name="Rozas J."/>
            <person name="Schwartz L.M."/>
            <person name="Smith W."/>
            <person name="Southgate A."/>
            <person name="Vilcinskas A."/>
            <person name="Vogt R."/>
            <person name="Wang P."/>
            <person name="Werren J."/>
            <person name="Yu X.Q."/>
            <person name="Zhou J.J."/>
            <person name="Brown S.J."/>
            <person name="Scherer S.E."/>
            <person name="Richards S."/>
            <person name="Blissard G.W."/>
        </authorList>
    </citation>
    <scope>NUCLEOTIDE SEQUENCE</scope>
</reference>
<evidence type="ECO:0000313" key="2">
    <source>
        <dbReference type="EMBL" id="KAG6441422.1"/>
    </source>
</evidence>
<dbReference type="PANTHER" id="PTHR11817">
    <property type="entry name" value="PYRUVATE KINASE"/>
    <property type="match status" value="1"/>
</dbReference>
<dbReference type="GO" id="GO:0000287">
    <property type="term" value="F:magnesium ion binding"/>
    <property type="evidence" value="ECO:0007669"/>
    <property type="project" value="InterPro"/>
</dbReference>
<evidence type="ECO:0000259" key="1">
    <source>
        <dbReference type="Pfam" id="PF02887"/>
    </source>
</evidence>
<dbReference type="Gene3D" id="3.40.1380.20">
    <property type="entry name" value="Pyruvate kinase, C-terminal domain"/>
    <property type="match status" value="1"/>
</dbReference>
<dbReference type="InterPro" id="IPR040442">
    <property type="entry name" value="Pyrv_kinase-like_dom_sf"/>
</dbReference>
<organism evidence="2 3">
    <name type="scientific">Manduca sexta</name>
    <name type="common">Tobacco hawkmoth</name>
    <name type="synonym">Tobacco hornworm</name>
    <dbReference type="NCBI Taxonomy" id="7130"/>
    <lineage>
        <taxon>Eukaryota</taxon>
        <taxon>Metazoa</taxon>
        <taxon>Ecdysozoa</taxon>
        <taxon>Arthropoda</taxon>
        <taxon>Hexapoda</taxon>
        <taxon>Insecta</taxon>
        <taxon>Pterygota</taxon>
        <taxon>Neoptera</taxon>
        <taxon>Endopterygota</taxon>
        <taxon>Lepidoptera</taxon>
        <taxon>Glossata</taxon>
        <taxon>Ditrysia</taxon>
        <taxon>Bombycoidea</taxon>
        <taxon>Sphingidae</taxon>
        <taxon>Sphinginae</taxon>
        <taxon>Sphingini</taxon>
        <taxon>Manduca</taxon>
    </lineage>
</organism>
<dbReference type="InterPro" id="IPR001697">
    <property type="entry name" value="Pyr_Knase"/>
</dbReference>
<protein>
    <recommendedName>
        <fullName evidence="1">Pyruvate kinase C-terminal domain-containing protein</fullName>
    </recommendedName>
</protein>
<dbReference type="Proteomes" id="UP000791440">
    <property type="component" value="Unassembled WGS sequence"/>
</dbReference>
<dbReference type="Gene3D" id="3.20.20.60">
    <property type="entry name" value="Phosphoenolpyruvate-binding domains"/>
    <property type="match status" value="1"/>
</dbReference>
<dbReference type="EMBL" id="JH668286">
    <property type="protein sequence ID" value="KAG6441422.1"/>
    <property type="molecule type" value="Genomic_DNA"/>
</dbReference>
<dbReference type="InterPro" id="IPR015795">
    <property type="entry name" value="Pyrv_Knase_C"/>
</dbReference>
<feature type="domain" description="Pyruvate kinase C-terminal" evidence="1">
    <location>
        <begin position="287"/>
        <end position="394"/>
    </location>
</feature>
<gene>
    <name evidence="2" type="ORF">O3G_MSEX001862</name>
</gene>
<reference evidence="2" key="2">
    <citation type="submission" date="2020-12" db="EMBL/GenBank/DDBJ databases">
        <authorList>
            <person name="Kanost M."/>
        </authorList>
    </citation>
    <scope>NUCLEOTIDE SEQUENCE</scope>
</reference>
<comment type="caution">
    <text evidence="2">The sequence shown here is derived from an EMBL/GenBank/DDBJ whole genome shotgun (WGS) entry which is preliminary data.</text>
</comment>
<dbReference type="AlphaFoldDB" id="A0A921YMM7"/>
<name>A0A921YMM7_MANSE</name>
<dbReference type="InterPro" id="IPR036918">
    <property type="entry name" value="Pyrv_Knase_C_sf"/>
</dbReference>
<dbReference type="GO" id="GO:0030955">
    <property type="term" value="F:potassium ion binding"/>
    <property type="evidence" value="ECO:0007669"/>
    <property type="project" value="InterPro"/>
</dbReference>
<dbReference type="Pfam" id="PF02887">
    <property type="entry name" value="PK_C"/>
    <property type="match status" value="1"/>
</dbReference>
<dbReference type="GO" id="GO:0004743">
    <property type="term" value="F:pyruvate kinase activity"/>
    <property type="evidence" value="ECO:0007669"/>
    <property type="project" value="InterPro"/>
</dbReference>
<evidence type="ECO:0000313" key="3">
    <source>
        <dbReference type="Proteomes" id="UP000791440"/>
    </source>
</evidence>